<name>A0ABV8M0W8_9ACTN</name>
<feature type="DNA-binding region" description="H-T-H motif" evidence="2">
    <location>
        <begin position="28"/>
        <end position="47"/>
    </location>
</feature>
<dbReference type="PANTHER" id="PTHR30055">
    <property type="entry name" value="HTH-TYPE TRANSCRIPTIONAL REGULATOR RUTR"/>
    <property type="match status" value="1"/>
</dbReference>
<evidence type="ECO:0000259" key="3">
    <source>
        <dbReference type="PROSITE" id="PS50977"/>
    </source>
</evidence>
<dbReference type="SUPFAM" id="SSF48498">
    <property type="entry name" value="Tetracyclin repressor-like, C-terminal domain"/>
    <property type="match status" value="1"/>
</dbReference>
<dbReference type="InterPro" id="IPR001647">
    <property type="entry name" value="HTH_TetR"/>
</dbReference>
<evidence type="ECO:0000256" key="1">
    <source>
        <dbReference type="ARBA" id="ARBA00023125"/>
    </source>
</evidence>
<evidence type="ECO:0000313" key="5">
    <source>
        <dbReference type="Proteomes" id="UP001595816"/>
    </source>
</evidence>
<gene>
    <name evidence="4" type="ORF">ACFOZ4_37000</name>
</gene>
<evidence type="ECO:0000256" key="2">
    <source>
        <dbReference type="PROSITE-ProRule" id="PRU00335"/>
    </source>
</evidence>
<dbReference type="Gene3D" id="1.10.357.10">
    <property type="entry name" value="Tetracycline Repressor, domain 2"/>
    <property type="match status" value="1"/>
</dbReference>
<evidence type="ECO:0000313" key="4">
    <source>
        <dbReference type="EMBL" id="MFC4136239.1"/>
    </source>
</evidence>
<reference evidence="5" key="1">
    <citation type="journal article" date="2019" name="Int. J. Syst. Evol. Microbiol.">
        <title>The Global Catalogue of Microorganisms (GCM) 10K type strain sequencing project: providing services to taxonomists for standard genome sequencing and annotation.</title>
        <authorList>
            <consortium name="The Broad Institute Genomics Platform"/>
            <consortium name="The Broad Institute Genome Sequencing Center for Infectious Disease"/>
            <person name="Wu L."/>
            <person name="Ma J."/>
        </authorList>
    </citation>
    <scope>NUCLEOTIDE SEQUENCE [LARGE SCALE GENOMIC DNA]</scope>
    <source>
        <strain evidence="5">CGMCC 4.7289</strain>
    </source>
</reference>
<dbReference type="InterPro" id="IPR050109">
    <property type="entry name" value="HTH-type_TetR-like_transc_reg"/>
</dbReference>
<feature type="domain" description="HTH tetR-type" evidence="3">
    <location>
        <begin position="5"/>
        <end position="65"/>
    </location>
</feature>
<proteinExistence type="predicted"/>
<dbReference type="PRINTS" id="PR00455">
    <property type="entry name" value="HTHTETR"/>
</dbReference>
<dbReference type="InterPro" id="IPR009057">
    <property type="entry name" value="Homeodomain-like_sf"/>
</dbReference>
<comment type="caution">
    <text evidence="4">The sequence shown here is derived from an EMBL/GenBank/DDBJ whole genome shotgun (WGS) entry which is preliminary data.</text>
</comment>
<keyword evidence="1 2" id="KW-0238">DNA-binding</keyword>
<accession>A0ABV8M0W8</accession>
<organism evidence="4 5">
    <name type="scientific">Hamadaea flava</name>
    <dbReference type="NCBI Taxonomy" id="1742688"/>
    <lineage>
        <taxon>Bacteria</taxon>
        <taxon>Bacillati</taxon>
        <taxon>Actinomycetota</taxon>
        <taxon>Actinomycetes</taxon>
        <taxon>Micromonosporales</taxon>
        <taxon>Micromonosporaceae</taxon>
        <taxon>Hamadaea</taxon>
    </lineage>
</organism>
<protein>
    <submittedName>
        <fullName evidence="4">TetR/AcrR family transcriptional regulator</fullName>
    </submittedName>
</protein>
<dbReference type="RefSeq" id="WP_253751264.1">
    <property type="nucleotide sequence ID" value="NZ_JAMZDZ010000001.1"/>
</dbReference>
<dbReference type="SUPFAM" id="SSF46689">
    <property type="entry name" value="Homeodomain-like"/>
    <property type="match status" value="1"/>
</dbReference>
<sequence length="200" mass="20573">MTPRGTARSSLIASAIDLIAVRGVNAVGVDAIADQAGTTKRTLYLHFPGKDALVAEALTVRSAGWHDQLTAAVSARAADPEGQLLAVFDLLSESASTPDYRGCMFVNAAADLPDPGHPARPIASLHKQRLLAFIALRTAALGVRDPDALARQLKVLTEGAVATALVDPGPQPALDARAAAVVLIAAARENSSAPITKGTS</sequence>
<dbReference type="PROSITE" id="PS50977">
    <property type="entry name" value="HTH_TETR_2"/>
    <property type="match status" value="1"/>
</dbReference>
<dbReference type="EMBL" id="JBHSAY010000029">
    <property type="protein sequence ID" value="MFC4136239.1"/>
    <property type="molecule type" value="Genomic_DNA"/>
</dbReference>
<dbReference type="Proteomes" id="UP001595816">
    <property type="component" value="Unassembled WGS sequence"/>
</dbReference>
<dbReference type="InterPro" id="IPR036271">
    <property type="entry name" value="Tet_transcr_reg_TetR-rel_C_sf"/>
</dbReference>
<keyword evidence="5" id="KW-1185">Reference proteome</keyword>
<dbReference type="Pfam" id="PF00440">
    <property type="entry name" value="TetR_N"/>
    <property type="match status" value="1"/>
</dbReference>
<dbReference type="PANTHER" id="PTHR30055:SF200">
    <property type="entry name" value="HTH-TYPE TRANSCRIPTIONAL REPRESSOR BDCR"/>
    <property type="match status" value="1"/>
</dbReference>